<comment type="caution">
    <text evidence="3">The sequence shown here is derived from an EMBL/GenBank/DDBJ whole genome shotgun (WGS) entry which is preliminary data.</text>
</comment>
<dbReference type="InterPro" id="IPR029051">
    <property type="entry name" value="DUF4352"/>
</dbReference>
<evidence type="ECO:0000313" key="4">
    <source>
        <dbReference type="Proteomes" id="UP001589870"/>
    </source>
</evidence>
<sequence length="122" mass="13427">MNVTVAKVFDRATPANEFSKPEAGNRFVAIELRLENKGRAVYDDSPSNGAKLIDDQGQQYRPTFGDVREGVDFRGSVSVASGDMRKGVLVFELPVNVKPAKFQFALNSGFADQKGEWVLTRS</sequence>
<proteinExistence type="predicted"/>
<dbReference type="Pfam" id="PF11611">
    <property type="entry name" value="DUF4352"/>
    <property type="match status" value="1"/>
</dbReference>
<dbReference type="Proteomes" id="UP001589870">
    <property type="component" value="Unassembled WGS sequence"/>
</dbReference>
<feature type="domain" description="DUF4352" evidence="2">
    <location>
        <begin position="1"/>
        <end position="112"/>
    </location>
</feature>
<organism evidence="3 4">
    <name type="scientific">Sphaerimonospora cavernae</name>
    <dbReference type="NCBI Taxonomy" id="1740611"/>
    <lineage>
        <taxon>Bacteria</taxon>
        <taxon>Bacillati</taxon>
        <taxon>Actinomycetota</taxon>
        <taxon>Actinomycetes</taxon>
        <taxon>Streptosporangiales</taxon>
        <taxon>Streptosporangiaceae</taxon>
        <taxon>Sphaerimonospora</taxon>
    </lineage>
</organism>
<protein>
    <submittedName>
        <fullName evidence="3">DUF4352 domain-containing protein</fullName>
    </submittedName>
</protein>
<dbReference type="Gene3D" id="2.60.40.1240">
    <property type="match status" value="1"/>
</dbReference>
<dbReference type="EMBL" id="JBHMQT010000060">
    <property type="protein sequence ID" value="MFC0865990.1"/>
    <property type="molecule type" value="Genomic_DNA"/>
</dbReference>
<reference evidence="3 4" key="1">
    <citation type="submission" date="2024-09" db="EMBL/GenBank/DDBJ databases">
        <authorList>
            <person name="Sun Q."/>
            <person name="Mori K."/>
        </authorList>
    </citation>
    <scope>NUCLEOTIDE SEQUENCE [LARGE SCALE GENOMIC DNA]</scope>
    <source>
        <strain evidence="3 4">TBRC 1851</strain>
    </source>
</reference>
<accession>A0ABV6UCX0</accession>
<gene>
    <name evidence="3" type="ORF">ACFHYQ_27195</name>
</gene>
<name>A0ABV6UCX0_9ACTN</name>
<keyword evidence="1" id="KW-0732">Signal</keyword>
<dbReference type="InterPro" id="IPR029050">
    <property type="entry name" value="Immunoprotect_excell_Ig-like"/>
</dbReference>
<evidence type="ECO:0000313" key="3">
    <source>
        <dbReference type="EMBL" id="MFC0865990.1"/>
    </source>
</evidence>
<keyword evidence="4" id="KW-1185">Reference proteome</keyword>
<evidence type="ECO:0000256" key="1">
    <source>
        <dbReference type="ARBA" id="ARBA00022729"/>
    </source>
</evidence>
<evidence type="ECO:0000259" key="2">
    <source>
        <dbReference type="Pfam" id="PF11611"/>
    </source>
</evidence>